<dbReference type="GO" id="GO:0035529">
    <property type="term" value="F:NADH pyrophosphatase activity"/>
    <property type="evidence" value="ECO:0007669"/>
    <property type="project" value="TreeGrafter"/>
</dbReference>
<comment type="similarity">
    <text evidence="3">Belongs to the Nudix hydrolase family. NudC subfamily.</text>
</comment>
<dbReference type="Gene3D" id="3.90.79.10">
    <property type="entry name" value="Nucleoside Triphosphate Pyrophosphohydrolase"/>
    <property type="match status" value="1"/>
</dbReference>
<keyword evidence="6" id="KW-0378">Hydrolase</keyword>
<proteinExistence type="inferred from homology"/>
<accession>A0A212S1T2</accession>
<dbReference type="InterPro" id="IPR015797">
    <property type="entry name" value="NUDIX_hydrolase-like_dom_sf"/>
</dbReference>
<dbReference type="Gene3D" id="3.90.79.20">
    <property type="match status" value="1"/>
</dbReference>
<feature type="domain" description="Nudix hydrolase" evidence="10">
    <location>
        <begin position="182"/>
        <end position="314"/>
    </location>
</feature>
<evidence type="ECO:0000256" key="7">
    <source>
        <dbReference type="ARBA" id="ARBA00022842"/>
    </source>
</evidence>
<dbReference type="GO" id="GO:0006742">
    <property type="term" value="P:NADP+ catabolic process"/>
    <property type="evidence" value="ECO:0007669"/>
    <property type="project" value="TreeGrafter"/>
</dbReference>
<evidence type="ECO:0000256" key="8">
    <source>
        <dbReference type="ARBA" id="ARBA00023027"/>
    </source>
</evidence>
<comment type="catalytic activity">
    <reaction evidence="9">
        <text>a 5'-end NAD(+)-phospho-ribonucleoside in mRNA + H2O = a 5'-end phospho-adenosine-phospho-ribonucleoside in mRNA + beta-nicotinamide D-ribonucleotide + 2 H(+)</text>
        <dbReference type="Rhea" id="RHEA:60876"/>
        <dbReference type="Rhea" id="RHEA-COMP:15698"/>
        <dbReference type="Rhea" id="RHEA-COMP:15719"/>
        <dbReference type="ChEBI" id="CHEBI:14649"/>
        <dbReference type="ChEBI" id="CHEBI:15377"/>
        <dbReference type="ChEBI" id="CHEBI:15378"/>
        <dbReference type="ChEBI" id="CHEBI:144029"/>
        <dbReference type="ChEBI" id="CHEBI:144051"/>
    </reaction>
    <physiologicalReaction direction="left-to-right" evidence="9">
        <dbReference type="Rhea" id="RHEA:60877"/>
    </physiologicalReaction>
</comment>
<evidence type="ECO:0000256" key="1">
    <source>
        <dbReference type="ARBA" id="ARBA00001946"/>
    </source>
</evidence>
<dbReference type="Pfam" id="PF00293">
    <property type="entry name" value="NUDIX"/>
    <property type="match status" value="1"/>
</dbReference>
<dbReference type="PANTHER" id="PTHR42904:SF6">
    <property type="entry name" value="NAD-CAPPED RNA HYDROLASE NUDT12"/>
    <property type="match status" value="1"/>
</dbReference>
<dbReference type="GO" id="GO:0005829">
    <property type="term" value="C:cytosol"/>
    <property type="evidence" value="ECO:0007669"/>
    <property type="project" value="TreeGrafter"/>
</dbReference>
<keyword evidence="8" id="KW-0520">NAD</keyword>
<dbReference type="Pfam" id="PF09297">
    <property type="entry name" value="Zn_ribbon_NUD"/>
    <property type="match status" value="1"/>
</dbReference>
<dbReference type="PROSITE" id="PS51462">
    <property type="entry name" value="NUDIX"/>
    <property type="match status" value="1"/>
</dbReference>
<dbReference type="SUPFAM" id="SSF55811">
    <property type="entry name" value="Nudix"/>
    <property type="match status" value="1"/>
</dbReference>
<dbReference type="PANTHER" id="PTHR42904">
    <property type="entry name" value="NUDIX HYDROLASE, NUDC SUBFAMILY"/>
    <property type="match status" value="1"/>
</dbReference>
<dbReference type="CDD" id="cd03429">
    <property type="entry name" value="NUDIX_NADH_pyrophosphatase_Nudt13"/>
    <property type="match status" value="1"/>
</dbReference>
<name>A0A212S1T2_RHOAC</name>
<dbReference type="GO" id="GO:0019677">
    <property type="term" value="P:NAD+ catabolic process"/>
    <property type="evidence" value="ECO:0007669"/>
    <property type="project" value="TreeGrafter"/>
</dbReference>
<evidence type="ECO:0000256" key="9">
    <source>
        <dbReference type="ARBA" id="ARBA00023679"/>
    </source>
</evidence>
<dbReference type="InterPro" id="IPR000086">
    <property type="entry name" value="NUDIX_hydrolase_dom"/>
</dbReference>
<evidence type="ECO:0000259" key="10">
    <source>
        <dbReference type="PROSITE" id="PS51462"/>
    </source>
</evidence>
<protein>
    <recommendedName>
        <fullName evidence="4">NAD(+) diphosphatase</fullName>
        <ecNumber evidence="4">3.6.1.22</ecNumber>
    </recommendedName>
</protein>
<dbReference type="InterPro" id="IPR015375">
    <property type="entry name" value="NADH_PPase-like_N"/>
</dbReference>
<dbReference type="OrthoDB" id="9791656at2"/>
<evidence type="ECO:0000313" key="12">
    <source>
        <dbReference type="Proteomes" id="UP000198418"/>
    </source>
</evidence>
<dbReference type="NCBIfam" id="NF001299">
    <property type="entry name" value="PRK00241.1"/>
    <property type="match status" value="1"/>
</dbReference>
<keyword evidence="12" id="KW-1185">Reference proteome</keyword>
<comment type="cofactor">
    <cofactor evidence="1">
        <name>Mg(2+)</name>
        <dbReference type="ChEBI" id="CHEBI:18420"/>
    </cofactor>
</comment>
<evidence type="ECO:0000256" key="5">
    <source>
        <dbReference type="ARBA" id="ARBA00022723"/>
    </source>
</evidence>
<dbReference type="InterPro" id="IPR049734">
    <property type="entry name" value="NudC-like_C"/>
</dbReference>
<reference evidence="12" key="1">
    <citation type="submission" date="2017-06" db="EMBL/GenBank/DDBJ databases">
        <authorList>
            <person name="Varghese N."/>
            <person name="Submissions S."/>
        </authorList>
    </citation>
    <scope>NUCLEOTIDE SEQUENCE [LARGE SCALE GENOMIC DNA]</scope>
    <source>
        <strain evidence="12">DSM 137</strain>
    </source>
</reference>
<comment type="cofactor">
    <cofactor evidence="2">
        <name>Zn(2+)</name>
        <dbReference type="ChEBI" id="CHEBI:29105"/>
    </cofactor>
</comment>
<dbReference type="PROSITE" id="PS00893">
    <property type="entry name" value="NUDIX_BOX"/>
    <property type="match status" value="1"/>
</dbReference>
<dbReference type="AlphaFoldDB" id="A0A212S1T2"/>
<gene>
    <name evidence="11" type="ORF">SAMN06265338_110115</name>
</gene>
<sequence>MSPFDQMGFAGNPLDRLSELRDDAPALAALRDSFFSRAVAFVGALPVLRLNGAGLTALHGRENVESLAAGEPVLLGRDAGGPIYAAQLPDSLLAEQPEAGGGFIDPRELKIAGRPDLVLRDLRALAVEGALPREEIAILAQAKATLHWHGAHRFCPRCGAETAVAQAGWRRDCPACGAQHFPRTDPVAIVLATSGDACLMGRQKQFPPGMYSCLAGFVESGESIEEAARREVLEESGVRLGAVSILASQPWPFPCSLMVGCRAEALSRDIVMDAKELEDCRWFRRDEARAMIEGCHATNLTAPNPIAIARRLLDHWLTEA</sequence>
<dbReference type="EMBL" id="FYDG01000010">
    <property type="protein sequence ID" value="SNB78954.1"/>
    <property type="molecule type" value="Genomic_DNA"/>
</dbReference>
<dbReference type="InterPro" id="IPR020084">
    <property type="entry name" value="NUDIX_hydrolase_CS"/>
</dbReference>
<dbReference type="InterPro" id="IPR050241">
    <property type="entry name" value="NAD-cap_RNA_hydrolase_NudC"/>
</dbReference>
<evidence type="ECO:0000256" key="6">
    <source>
        <dbReference type="ARBA" id="ARBA00022801"/>
    </source>
</evidence>
<dbReference type="EC" id="3.6.1.22" evidence="4"/>
<dbReference type="Pfam" id="PF09296">
    <property type="entry name" value="NUDIX-like"/>
    <property type="match status" value="1"/>
</dbReference>
<dbReference type="RefSeq" id="WP_088521758.1">
    <property type="nucleotide sequence ID" value="NZ_FYDG01000010.1"/>
</dbReference>
<evidence type="ECO:0000256" key="3">
    <source>
        <dbReference type="ARBA" id="ARBA00009595"/>
    </source>
</evidence>
<evidence type="ECO:0000256" key="2">
    <source>
        <dbReference type="ARBA" id="ARBA00001947"/>
    </source>
</evidence>
<keyword evidence="5" id="KW-0479">Metal-binding</keyword>
<evidence type="ECO:0000256" key="4">
    <source>
        <dbReference type="ARBA" id="ARBA00012381"/>
    </source>
</evidence>
<dbReference type="Proteomes" id="UP000198418">
    <property type="component" value="Unassembled WGS sequence"/>
</dbReference>
<dbReference type="GO" id="GO:0046872">
    <property type="term" value="F:metal ion binding"/>
    <property type="evidence" value="ECO:0007669"/>
    <property type="project" value="UniProtKB-KW"/>
</dbReference>
<organism evidence="11 12">
    <name type="scientific">Rhodoblastus acidophilus</name>
    <name type="common">Rhodopseudomonas acidophila</name>
    <dbReference type="NCBI Taxonomy" id="1074"/>
    <lineage>
        <taxon>Bacteria</taxon>
        <taxon>Pseudomonadati</taxon>
        <taxon>Pseudomonadota</taxon>
        <taxon>Alphaproteobacteria</taxon>
        <taxon>Hyphomicrobiales</taxon>
        <taxon>Rhodoblastaceae</taxon>
        <taxon>Rhodoblastus</taxon>
    </lineage>
</organism>
<keyword evidence="7" id="KW-0460">Magnesium</keyword>
<dbReference type="InterPro" id="IPR015376">
    <property type="entry name" value="Znr_NADH_PPase"/>
</dbReference>
<evidence type="ECO:0000313" key="11">
    <source>
        <dbReference type="EMBL" id="SNB78954.1"/>
    </source>
</evidence>